<sequence>MQSTLQAYLQRPSPRTSSSTRPSTTVSRSTGHTIVADESPRLSVALGDEFVIPDHLLFSESTLVNSFPHSERNSAITLEDLARPSIPPKSIHRRRTCQNEVLSAADGTLKGLSPAEGDAPPEGKQHGNLEPSDGTAMGTCKKNVWGSKFSEDLQSDRQEIPRGAPAPAPDVPRHVVWADCTTVAPVPLRQPPILSGAHSAPSWTPSPSPVGERKWRGLRLKKLLCLVD</sequence>
<evidence type="ECO:0000313" key="2">
    <source>
        <dbReference type="EMBL" id="KIV83175.1"/>
    </source>
</evidence>
<accession>A0A0D1W2Z1</accession>
<gene>
    <name evidence="2" type="ORF">PV11_05225</name>
</gene>
<dbReference type="EMBL" id="KN846952">
    <property type="protein sequence ID" value="KIV83175.1"/>
    <property type="molecule type" value="Genomic_DNA"/>
</dbReference>
<dbReference type="AlphaFoldDB" id="A0A0D1W2Z1"/>
<protein>
    <submittedName>
        <fullName evidence="2">Uncharacterized protein</fullName>
    </submittedName>
</protein>
<organism evidence="2 3">
    <name type="scientific">Exophiala sideris</name>
    <dbReference type="NCBI Taxonomy" id="1016849"/>
    <lineage>
        <taxon>Eukaryota</taxon>
        <taxon>Fungi</taxon>
        <taxon>Dikarya</taxon>
        <taxon>Ascomycota</taxon>
        <taxon>Pezizomycotina</taxon>
        <taxon>Eurotiomycetes</taxon>
        <taxon>Chaetothyriomycetidae</taxon>
        <taxon>Chaetothyriales</taxon>
        <taxon>Herpotrichiellaceae</taxon>
        <taxon>Exophiala</taxon>
    </lineage>
</organism>
<evidence type="ECO:0000256" key="1">
    <source>
        <dbReference type="SAM" id="MobiDB-lite"/>
    </source>
</evidence>
<dbReference type="HOGENOM" id="CLU_1214773_0_0_1"/>
<feature type="compositionally biased region" description="Low complexity" evidence="1">
    <location>
        <begin position="11"/>
        <end position="30"/>
    </location>
</feature>
<dbReference type="Proteomes" id="UP000053599">
    <property type="component" value="Unassembled WGS sequence"/>
</dbReference>
<feature type="region of interest" description="Disordered" evidence="1">
    <location>
        <begin position="107"/>
        <end position="138"/>
    </location>
</feature>
<dbReference type="OrthoDB" id="10454706at2759"/>
<reference evidence="2 3" key="1">
    <citation type="submission" date="2015-01" db="EMBL/GenBank/DDBJ databases">
        <title>The Genome Sequence of Exophiala sideris CBS121828.</title>
        <authorList>
            <consortium name="The Broad Institute Genomics Platform"/>
            <person name="Cuomo C."/>
            <person name="de Hoog S."/>
            <person name="Gorbushina A."/>
            <person name="Stielow B."/>
            <person name="Teixiera M."/>
            <person name="Abouelleil A."/>
            <person name="Chapman S.B."/>
            <person name="Priest M."/>
            <person name="Young S.K."/>
            <person name="Wortman J."/>
            <person name="Nusbaum C."/>
            <person name="Birren B."/>
        </authorList>
    </citation>
    <scope>NUCLEOTIDE SEQUENCE [LARGE SCALE GENOMIC DNA]</scope>
    <source>
        <strain evidence="2 3">CBS 121828</strain>
    </source>
</reference>
<evidence type="ECO:0000313" key="3">
    <source>
        <dbReference type="Proteomes" id="UP000053599"/>
    </source>
</evidence>
<feature type="region of interest" description="Disordered" evidence="1">
    <location>
        <begin position="1"/>
        <end position="34"/>
    </location>
</feature>
<name>A0A0D1W2Z1_9EURO</name>
<proteinExistence type="predicted"/>